<dbReference type="InterPro" id="IPR035979">
    <property type="entry name" value="RBD_domain_sf"/>
</dbReference>
<protein>
    <recommendedName>
        <fullName evidence="3">RRM domain-containing protein</fullName>
    </recommendedName>
</protein>
<dbReference type="InterPro" id="IPR043519">
    <property type="entry name" value="NT_sf"/>
</dbReference>
<dbReference type="Pfam" id="PF22600">
    <property type="entry name" value="MTPAP-like_central"/>
    <property type="match status" value="1"/>
</dbReference>
<dbReference type="GO" id="GO:0046872">
    <property type="term" value="F:metal ion binding"/>
    <property type="evidence" value="ECO:0007669"/>
    <property type="project" value="UniProtKB-KW"/>
</dbReference>
<dbReference type="EMBL" id="GEDC01021968">
    <property type="protein sequence ID" value="JAS15330.1"/>
    <property type="molecule type" value="Transcribed_RNA"/>
</dbReference>
<dbReference type="InterPro" id="IPR012677">
    <property type="entry name" value="Nucleotide-bd_a/b_plait_sf"/>
</dbReference>
<gene>
    <name evidence="4" type="ORF">g.38975</name>
    <name evidence="7" type="ORF">g.38979</name>
    <name evidence="6" type="ORF">g.38983</name>
    <name evidence="5" type="ORF">g.38988</name>
</gene>
<dbReference type="Gene3D" id="1.10.1410.10">
    <property type="match status" value="1"/>
</dbReference>
<evidence type="ECO:0000313" key="4">
    <source>
        <dbReference type="EMBL" id="JAS15330.1"/>
    </source>
</evidence>
<name>A0A1B6E7P8_9HEMI</name>
<feature type="domain" description="RRM" evidence="3">
    <location>
        <begin position="61"/>
        <end position="151"/>
    </location>
</feature>
<dbReference type="SMART" id="SM00360">
    <property type="entry name" value="RRM"/>
    <property type="match status" value="1"/>
</dbReference>
<reference evidence="7" key="1">
    <citation type="submission" date="2015-12" db="EMBL/GenBank/DDBJ databases">
        <title>De novo transcriptome assembly of four potential Pierce s Disease insect vectors from Arizona vineyards.</title>
        <authorList>
            <person name="Tassone E.E."/>
        </authorList>
    </citation>
    <scope>NUCLEOTIDE SEQUENCE</scope>
</reference>
<evidence type="ECO:0000256" key="1">
    <source>
        <dbReference type="ARBA" id="ARBA00022884"/>
    </source>
</evidence>
<dbReference type="InterPro" id="IPR054708">
    <property type="entry name" value="MTPAP-like_central"/>
</dbReference>
<dbReference type="Gene3D" id="3.30.460.10">
    <property type="entry name" value="Beta Polymerase, domain 2"/>
    <property type="match status" value="1"/>
</dbReference>
<dbReference type="PROSITE" id="PS50102">
    <property type="entry name" value="RRM"/>
    <property type="match status" value="1"/>
</dbReference>
<dbReference type="GO" id="GO:0031123">
    <property type="term" value="P:RNA 3'-end processing"/>
    <property type="evidence" value="ECO:0007669"/>
    <property type="project" value="TreeGrafter"/>
</dbReference>
<evidence type="ECO:0000256" key="2">
    <source>
        <dbReference type="PROSITE-ProRule" id="PRU00176"/>
    </source>
</evidence>
<sequence>MQKQEISYLTMATIPNEYIEIIDKNMKCKLCNVITPANNFDNHLKGRKHQNKEIEYELKNCTVFVRGIYSCTKEDLENTFSEFGEIKNITLFKKNCTICFKENTSKQKVINQNFKCKRDSLHVSDYKVYNSHDSKDIKEKDSIVKINTALDFDTQINSIVEQVKEDRGHNIMEVLLDIKSIFEPVLPGVQAVLFGSNLSGLALKNSDIDIFMECPGGQPDSDFVMNKAKIVFRSSLVKNVSRIRNARVPIVKLCHKKTNFDCDISFKTKLGFYNSKLIQFYLGLDRRIKPLLLVLKYWCKMLKLLTTRWFSNYALTMMFIFYLQQLEPQILPSVLELQKAAKVQRFVDNWNCSFAEEWIQPAYNTSSMKDLLLGFFKYYSEFDYDYVISPFLGKPFPVLYFKNLDLLPASMNLYKENIKLNDKKPFQNEYSIKIQDPFELQFNLASIMSSKDLILFKRVCSITCDIFLNKEDNCILDSVLNLDKMFPEYFRQNFKFQIKFNLKFEILSKILWEHFIKI</sequence>
<dbReference type="EMBL" id="GEDC01021111">
    <property type="protein sequence ID" value="JAS16187.1"/>
    <property type="molecule type" value="Transcribed_RNA"/>
</dbReference>
<organism evidence="7">
    <name type="scientific">Clastoptera arizonana</name>
    <name type="common">Arizona spittle bug</name>
    <dbReference type="NCBI Taxonomy" id="38151"/>
    <lineage>
        <taxon>Eukaryota</taxon>
        <taxon>Metazoa</taxon>
        <taxon>Ecdysozoa</taxon>
        <taxon>Arthropoda</taxon>
        <taxon>Hexapoda</taxon>
        <taxon>Insecta</taxon>
        <taxon>Pterygota</taxon>
        <taxon>Neoptera</taxon>
        <taxon>Paraneoptera</taxon>
        <taxon>Hemiptera</taxon>
        <taxon>Auchenorrhyncha</taxon>
        <taxon>Cercopoidea</taxon>
        <taxon>Clastopteridae</taxon>
        <taxon>Clastoptera</taxon>
    </lineage>
</organism>
<dbReference type="GO" id="GO:0050265">
    <property type="term" value="F:RNA uridylyltransferase activity"/>
    <property type="evidence" value="ECO:0007669"/>
    <property type="project" value="UniProtKB-EC"/>
</dbReference>
<dbReference type="SUPFAM" id="SSF81631">
    <property type="entry name" value="PAP/OAS1 substrate-binding domain"/>
    <property type="match status" value="1"/>
</dbReference>
<dbReference type="GO" id="GO:0003723">
    <property type="term" value="F:RNA binding"/>
    <property type="evidence" value="ECO:0007669"/>
    <property type="project" value="UniProtKB-UniRule"/>
</dbReference>
<dbReference type="PANTHER" id="PTHR12271:SF127">
    <property type="entry name" value="SPECKLE TARGETED PIP5K1A-REGULATED POLY(A) POLYMERASE"/>
    <property type="match status" value="1"/>
</dbReference>
<dbReference type="EMBL" id="GEDC01021135">
    <property type="protein sequence ID" value="JAS16163.1"/>
    <property type="molecule type" value="Transcribed_RNA"/>
</dbReference>
<dbReference type="SUPFAM" id="SSF54928">
    <property type="entry name" value="RNA-binding domain, RBD"/>
    <property type="match status" value="1"/>
</dbReference>
<keyword evidence="1 2" id="KW-0694">RNA-binding</keyword>
<evidence type="ECO:0000313" key="7">
    <source>
        <dbReference type="EMBL" id="JAS33950.1"/>
    </source>
</evidence>
<dbReference type="PANTHER" id="PTHR12271">
    <property type="entry name" value="POLY A POLYMERASE CID PAP -RELATED"/>
    <property type="match status" value="1"/>
</dbReference>
<dbReference type="GO" id="GO:1990817">
    <property type="term" value="F:poly(A) RNA polymerase activity"/>
    <property type="evidence" value="ECO:0007669"/>
    <property type="project" value="UniProtKB-ARBA"/>
</dbReference>
<dbReference type="EMBL" id="GEDC01003348">
    <property type="protein sequence ID" value="JAS33950.1"/>
    <property type="molecule type" value="Transcribed_RNA"/>
</dbReference>
<proteinExistence type="predicted"/>
<accession>A0A1B6E7P8</accession>
<dbReference type="CDD" id="cd05402">
    <property type="entry name" value="NT_PAP_TUTase"/>
    <property type="match status" value="1"/>
</dbReference>
<evidence type="ECO:0000259" key="3">
    <source>
        <dbReference type="PROSITE" id="PS50102"/>
    </source>
</evidence>
<dbReference type="Gene3D" id="3.30.70.330">
    <property type="match status" value="1"/>
</dbReference>
<dbReference type="InterPro" id="IPR000504">
    <property type="entry name" value="RRM_dom"/>
</dbReference>
<evidence type="ECO:0000313" key="5">
    <source>
        <dbReference type="EMBL" id="JAS16163.1"/>
    </source>
</evidence>
<evidence type="ECO:0000313" key="6">
    <source>
        <dbReference type="EMBL" id="JAS16187.1"/>
    </source>
</evidence>
<dbReference type="SUPFAM" id="SSF81301">
    <property type="entry name" value="Nucleotidyltransferase"/>
    <property type="match status" value="1"/>
</dbReference>
<dbReference type="AlphaFoldDB" id="A0A1B6E7P8"/>